<name>A0AAV6WSJ1_9LAMI</name>
<gene>
    <name evidence="2" type="ORF">BUALT_Bualt13G0020000</name>
    <name evidence="3" type="ORF">BUALT_Bualt13G0022000</name>
</gene>
<dbReference type="Proteomes" id="UP000826271">
    <property type="component" value="Unassembled WGS sequence"/>
</dbReference>
<evidence type="ECO:0000313" key="2">
    <source>
        <dbReference type="EMBL" id="KAG8370789.1"/>
    </source>
</evidence>
<protein>
    <submittedName>
        <fullName evidence="2">Uncharacterized protein</fullName>
    </submittedName>
</protein>
<evidence type="ECO:0000313" key="3">
    <source>
        <dbReference type="EMBL" id="KAG8370808.1"/>
    </source>
</evidence>
<dbReference type="EMBL" id="WHWC01000013">
    <property type="protein sequence ID" value="KAG8370789.1"/>
    <property type="molecule type" value="Genomic_DNA"/>
</dbReference>
<comment type="caution">
    <text evidence="2">The sequence shown here is derived from an EMBL/GenBank/DDBJ whole genome shotgun (WGS) entry which is preliminary data.</text>
</comment>
<sequence>MFSLMRLLRRKKVWKLLTNKLPIKLYKLNRSKPIKKPKNKSYKTSKKLGWPSSLSIQPKRFKNKKPNPHTLIHHQSYRRPPPVFVDQLFIEPVLDVHPLVAAVEQEEGKKDKSRPSSSLDHTIGRPESSHEDGSVVDDRSMVSADDMWESMVLASPQMDGINERAEEFIARFRADMHHQEMQLARRL</sequence>
<feature type="compositionally biased region" description="Basic and acidic residues" evidence="1">
    <location>
        <begin position="122"/>
        <end position="137"/>
    </location>
</feature>
<dbReference type="InterPro" id="IPR008480">
    <property type="entry name" value="DUF761_pln"/>
</dbReference>
<dbReference type="EMBL" id="WHWC01000013">
    <property type="protein sequence ID" value="KAG8370808.1"/>
    <property type="molecule type" value="Genomic_DNA"/>
</dbReference>
<dbReference type="Pfam" id="PF05553">
    <property type="entry name" value="DUF761"/>
    <property type="match status" value="1"/>
</dbReference>
<organism evidence="2 4">
    <name type="scientific">Buddleja alternifolia</name>
    <dbReference type="NCBI Taxonomy" id="168488"/>
    <lineage>
        <taxon>Eukaryota</taxon>
        <taxon>Viridiplantae</taxon>
        <taxon>Streptophyta</taxon>
        <taxon>Embryophyta</taxon>
        <taxon>Tracheophyta</taxon>
        <taxon>Spermatophyta</taxon>
        <taxon>Magnoliopsida</taxon>
        <taxon>eudicotyledons</taxon>
        <taxon>Gunneridae</taxon>
        <taxon>Pentapetalae</taxon>
        <taxon>asterids</taxon>
        <taxon>lamiids</taxon>
        <taxon>Lamiales</taxon>
        <taxon>Scrophulariaceae</taxon>
        <taxon>Buddlejeae</taxon>
        <taxon>Buddleja</taxon>
    </lineage>
</organism>
<reference evidence="2" key="1">
    <citation type="submission" date="2019-10" db="EMBL/GenBank/DDBJ databases">
        <authorList>
            <person name="Zhang R."/>
            <person name="Pan Y."/>
            <person name="Wang J."/>
            <person name="Ma R."/>
            <person name="Yu S."/>
        </authorList>
    </citation>
    <scope>NUCLEOTIDE SEQUENCE</scope>
    <source>
        <strain evidence="2">LA-IB0</strain>
        <tissue evidence="2">Leaf</tissue>
    </source>
</reference>
<evidence type="ECO:0000313" key="4">
    <source>
        <dbReference type="Proteomes" id="UP000826271"/>
    </source>
</evidence>
<keyword evidence="4" id="KW-1185">Reference proteome</keyword>
<accession>A0AAV6WSJ1</accession>
<feature type="region of interest" description="Disordered" evidence="1">
    <location>
        <begin position="104"/>
        <end position="137"/>
    </location>
</feature>
<evidence type="ECO:0000256" key="1">
    <source>
        <dbReference type="SAM" id="MobiDB-lite"/>
    </source>
</evidence>
<dbReference type="AlphaFoldDB" id="A0AAV6WSJ1"/>
<proteinExistence type="predicted"/>